<dbReference type="Gene3D" id="3.40.50.300">
    <property type="entry name" value="P-loop containing nucleotide triphosphate hydrolases"/>
    <property type="match status" value="1"/>
</dbReference>
<dbReference type="InterPro" id="IPR003439">
    <property type="entry name" value="ABC_transporter-like_ATP-bd"/>
</dbReference>
<evidence type="ECO:0000313" key="13">
    <source>
        <dbReference type="Proteomes" id="UP000177165"/>
    </source>
</evidence>
<dbReference type="EMBL" id="MHKB01000009">
    <property type="protein sequence ID" value="OGY79261.1"/>
    <property type="molecule type" value="Genomic_DNA"/>
</dbReference>
<evidence type="ECO:0000256" key="2">
    <source>
        <dbReference type="ARBA" id="ARBA00022448"/>
    </source>
</evidence>
<evidence type="ECO:0000256" key="1">
    <source>
        <dbReference type="ARBA" id="ARBA00004651"/>
    </source>
</evidence>
<keyword evidence="4 9" id="KW-0812">Transmembrane</keyword>
<comment type="subcellular location">
    <subcellularLocation>
        <location evidence="1">Cell membrane</location>
        <topology evidence="1">Multi-pass membrane protein</topology>
    </subcellularLocation>
</comment>
<gene>
    <name evidence="12" type="ORF">A3B74_00190</name>
</gene>
<keyword evidence="8 9" id="KW-0472">Membrane</keyword>
<feature type="transmembrane region" description="Helical" evidence="9">
    <location>
        <begin position="73"/>
        <end position="94"/>
    </location>
</feature>
<comment type="caution">
    <text evidence="12">The sequence shown here is derived from an EMBL/GenBank/DDBJ whole genome shotgun (WGS) entry which is preliminary data.</text>
</comment>
<dbReference type="InterPro" id="IPR039421">
    <property type="entry name" value="Type_1_exporter"/>
</dbReference>
<dbReference type="InterPro" id="IPR017871">
    <property type="entry name" value="ABC_transporter-like_CS"/>
</dbReference>
<dbReference type="InterPro" id="IPR011527">
    <property type="entry name" value="ABC1_TM_dom"/>
</dbReference>
<dbReference type="SUPFAM" id="SSF90123">
    <property type="entry name" value="ABC transporter transmembrane region"/>
    <property type="match status" value="1"/>
</dbReference>
<keyword evidence="6" id="KW-0067">ATP-binding</keyword>
<sequence length="650" mass="74450">MRSRLELTKVAKEISVFSKNLWELLKPVQKAFVTLIMLMLFIQLARLLDPWLLSKILDFIKNHVEHIQIDRQLQWDLALLILAYTGLYAGLDLIDHVADRQIWKKTIADSTRHQYIVTHQKLFDLSLGFHEQHNSGELMKQIHRGIDNLIMFLLNLCYEFFPTSFLLLVSSVMLLIYDWWVMAVFGVLIIPYIYLSLRLEIVVKPMHEKEMDHEEALASDMVENALNINSIQSHGMQERVQQRVETKVNHIIRLWYDINTTYIRYNVVRGLCMAVSIGIVLGVICLHVVTGRITLGEWYLCMTLSIKNFIHLYRIFRVRRQMAEAETGIKRLITLLKTPPLIEDLPHPRPLSSVPNPTSFIRFEDVDFEYNSRKRLVVCSTHNGLNHAQEAISAMTDAPQQLTPAVSSDMIHSNGTSALHDVNVNIQFGEFIGIAGLTGSGKSTFVKLLLRHYDPKHGTIFVNGQPLKTVRRSDWRQNIGYVPQEVEVFSRTIAQNIACFSAIDPENIHEQAMHEIIAAAKIAQAHEFIMKLPNGYNTLIGERGMLLSGGQRQLIGIARAIARQPKLLIFDEATSSVDSEHEALIQQAIEKIRGQGRCTMLAIAHRLPTIQNFDRILVFHEGRLVEIGSHRQLLNTTGIYARLWSKQMRQ</sequence>
<evidence type="ECO:0000256" key="5">
    <source>
        <dbReference type="ARBA" id="ARBA00022741"/>
    </source>
</evidence>
<evidence type="ECO:0000256" key="9">
    <source>
        <dbReference type="SAM" id="Phobius"/>
    </source>
</evidence>
<evidence type="ECO:0000313" key="12">
    <source>
        <dbReference type="EMBL" id="OGY79261.1"/>
    </source>
</evidence>
<dbReference type="InterPro" id="IPR036640">
    <property type="entry name" value="ABC1_TM_sf"/>
</dbReference>
<feature type="transmembrane region" description="Helical" evidence="9">
    <location>
        <begin position="179"/>
        <end position="197"/>
    </location>
</feature>
<evidence type="ECO:0000256" key="6">
    <source>
        <dbReference type="ARBA" id="ARBA00022840"/>
    </source>
</evidence>
<dbReference type="FunFam" id="3.40.50.300:FF:000221">
    <property type="entry name" value="Multidrug ABC transporter ATP-binding protein"/>
    <property type="match status" value="1"/>
</dbReference>
<feature type="transmembrane region" description="Helical" evidence="9">
    <location>
        <begin position="149"/>
        <end position="173"/>
    </location>
</feature>
<evidence type="ECO:0000259" key="11">
    <source>
        <dbReference type="PROSITE" id="PS50929"/>
    </source>
</evidence>
<dbReference type="Pfam" id="PF00664">
    <property type="entry name" value="ABC_membrane"/>
    <property type="match status" value="1"/>
</dbReference>
<evidence type="ECO:0008006" key="14">
    <source>
        <dbReference type="Google" id="ProtNLM"/>
    </source>
</evidence>
<dbReference type="AlphaFoldDB" id="A0A1G2AQU4"/>
<dbReference type="SUPFAM" id="SSF52540">
    <property type="entry name" value="P-loop containing nucleoside triphosphate hydrolases"/>
    <property type="match status" value="1"/>
</dbReference>
<feature type="transmembrane region" description="Helical" evidence="9">
    <location>
        <begin position="267"/>
        <end position="289"/>
    </location>
</feature>
<dbReference type="GO" id="GO:0005886">
    <property type="term" value="C:plasma membrane"/>
    <property type="evidence" value="ECO:0007669"/>
    <property type="project" value="UniProtKB-SubCell"/>
</dbReference>
<keyword evidence="7 9" id="KW-1133">Transmembrane helix</keyword>
<dbReference type="STRING" id="1798540.A3B74_00190"/>
<protein>
    <recommendedName>
        <fullName evidence="14">ABC transporter</fullName>
    </recommendedName>
</protein>
<feature type="domain" description="ABC transmembrane type-1" evidence="11">
    <location>
        <begin position="33"/>
        <end position="306"/>
    </location>
</feature>
<dbReference type="Gene3D" id="1.20.1560.10">
    <property type="entry name" value="ABC transporter type 1, transmembrane domain"/>
    <property type="match status" value="1"/>
</dbReference>
<feature type="domain" description="ABC transporter" evidence="10">
    <location>
        <begin position="400"/>
        <end position="646"/>
    </location>
</feature>
<evidence type="ECO:0000256" key="3">
    <source>
        <dbReference type="ARBA" id="ARBA00022475"/>
    </source>
</evidence>
<feature type="transmembrane region" description="Helical" evidence="9">
    <location>
        <begin position="31"/>
        <end position="53"/>
    </location>
</feature>
<dbReference type="InterPro" id="IPR003593">
    <property type="entry name" value="AAA+_ATPase"/>
</dbReference>
<dbReference type="GO" id="GO:0016887">
    <property type="term" value="F:ATP hydrolysis activity"/>
    <property type="evidence" value="ECO:0007669"/>
    <property type="project" value="InterPro"/>
</dbReference>
<keyword evidence="2" id="KW-0813">Transport</keyword>
<dbReference type="PROSITE" id="PS50893">
    <property type="entry name" value="ABC_TRANSPORTER_2"/>
    <property type="match status" value="1"/>
</dbReference>
<accession>A0A1G2AQU4</accession>
<dbReference type="Proteomes" id="UP000177165">
    <property type="component" value="Unassembled WGS sequence"/>
</dbReference>
<evidence type="ECO:0000256" key="8">
    <source>
        <dbReference type="ARBA" id="ARBA00023136"/>
    </source>
</evidence>
<keyword evidence="5" id="KW-0547">Nucleotide-binding</keyword>
<evidence type="ECO:0000256" key="7">
    <source>
        <dbReference type="ARBA" id="ARBA00022989"/>
    </source>
</evidence>
<evidence type="ECO:0000256" key="4">
    <source>
        <dbReference type="ARBA" id="ARBA00022692"/>
    </source>
</evidence>
<dbReference type="SMART" id="SM00382">
    <property type="entry name" value="AAA"/>
    <property type="match status" value="1"/>
</dbReference>
<dbReference type="PANTHER" id="PTHR24221:SF654">
    <property type="entry name" value="ATP-BINDING CASSETTE SUB-FAMILY B MEMBER 6"/>
    <property type="match status" value="1"/>
</dbReference>
<reference evidence="12 13" key="1">
    <citation type="journal article" date="2016" name="Nat. Commun.">
        <title>Thousands of microbial genomes shed light on interconnected biogeochemical processes in an aquifer system.</title>
        <authorList>
            <person name="Anantharaman K."/>
            <person name="Brown C.T."/>
            <person name="Hug L.A."/>
            <person name="Sharon I."/>
            <person name="Castelle C.J."/>
            <person name="Probst A.J."/>
            <person name="Thomas B.C."/>
            <person name="Singh A."/>
            <person name="Wilkins M.J."/>
            <person name="Karaoz U."/>
            <person name="Brodie E.L."/>
            <person name="Williams K.H."/>
            <person name="Hubbard S.S."/>
            <person name="Banfield J.F."/>
        </authorList>
    </citation>
    <scope>NUCLEOTIDE SEQUENCE [LARGE SCALE GENOMIC DNA]</scope>
</reference>
<dbReference type="GO" id="GO:0005524">
    <property type="term" value="F:ATP binding"/>
    <property type="evidence" value="ECO:0007669"/>
    <property type="project" value="UniProtKB-KW"/>
</dbReference>
<dbReference type="Pfam" id="PF00005">
    <property type="entry name" value="ABC_tran"/>
    <property type="match status" value="1"/>
</dbReference>
<dbReference type="PROSITE" id="PS00211">
    <property type="entry name" value="ABC_TRANSPORTER_1"/>
    <property type="match status" value="1"/>
</dbReference>
<dbReference type="PROSITE" id="PS50929">
    <property type="entry name" value="ABC_TM1F"/>
    <property type="match status" value="1"/>
</dbReference>
<keyword evidence="3" id="KW-1003">Cell membrane</keyword>
<proteinExistence type="predicted"/>
<evidence type="ECO:0000259" key="10">
    <source>
        <dbReference type="PROSITE" id="PS50893"/>
    </source>
</evidence>
<dbReference type="GO" id="GO:0140359">
    <property type="term" value="F:ABC-type transporter activity"/>
    <property type="evidence" value="ECO:0007669"/>
    <property type="project" value="InterPro"/>
</dbReference>
<dbReference type="InterPro" id="IPR027417">
    <property type="entry name" value="P-loop_NTPase"/>
</dbReference>
<dbReference type="PANTHER" id="PTHR24221">
    <property type="entry name" value="ATP-BINDING CASSETTE SUB-FAMILY B"/>
    <property type="match status" value="1"/>
</dbReference>
<name>A0A1G2AQU4_9BACT</name>
<organism evidence="12 13">
    <name type="scientific">Candidatus Kerfeldbacteria bacterium RIFCSPHIGHO2_02_FULL_42_14</name>
    <dbReference type="NCBI Taxonomy" id="1798540"/>
    <lineage>
        <taxon>Bacteria</taxon>
        <taxon>Candidatus Kerfeldiibacteriota</taxon>
    </lineage>
</organism>